<dbReference type="Pfam" id="PF12802">
    <property type="entry name" value="MarR_2"/>
    <property type="match status" value="1"/>
</dbReference>
<dbReference type="OrthoDB" id="162531at2"/>
<dbReference type="STRING" id="76728.AQ490_14665"/>
<dbReference type="Proteomes" id="UP000050867">
    <property type="component" value="Unassembled WGS sequence"/>
</dbReference>
<dbReference type="SUPFAM" id="SSF46785">
    <property type="entry name" value="Winged helix' DNA-binding domain"/>
    <property type="match status" value="1"/>
</dbReference>
<dbReference type="RefSeq" id="WP_026219864.1">
    <property type="nucleotide sequence ID" value="NZ_LLZU01000005.1"/>
</dbReference>
<dbReference type="InterPro" id="IPR039422">
    <property type="entry name" value="MarR/SlyA-like"/>
</dbReference>
<reference evidence="2 3" key="1">
    <citation type="submission" date="2015-10" db="EMBL/GenBank/DDBJ databases">
        <title>Draft genome sequence of pyrrolomycin-producing Streptomyces vitaminophilus.</title>
        <authorList>
            <person name="Graham D.E."/>
            <person name="Mahan K.M."/>
            <person name="Klingeman D.M."/>
            <person name="Hettich R.L."/>
            <person name="Parry R.J."/>
        </authorList>
    </citation>
    <scope>NUCLEOTIDE SEQUENCE [LARGE SCALE GENOMIC DNA]</scope>
    <source>
        <strain evidence="2 3">ATCC 31673</strain>
    </source>
</reference>
<dbReference type="PANTHER" id="PTHR33164">
    <property type="entry name" value="TRANSCRIPTIONAL REGULATOR, MARR FAMILY"/>
    <property type="match status" value="1"/>
</dbReference>
<name>A0A0T6LWX4_WENVI</name>
<gene>
    <name evidence="2" type="ORF">AQ490_14665</name>
</gene>
<dbReference type="PANTHER" id="PTHR33164:SF104">
    <property type="entry name" value="TRANSCRIPTIONAL REGULATORY PROTEIN"/>
    <property type="match status" value="1"/>
</dbReference>
<evidence type="ECO:0000259" key="1">
    <source>
        <dbReference type="PROSITE" id="PS50995"/>
    </source>
</evidence>
<evidence type="ECO:0000313" key="2">
    <source>
        <dbReference type="EMBL" id="KRV50338.1"/>
    </source>
</evidence>
<dbReference type="PROSITE" id="PS50995">
    <property type="entry name" value="HTH_MARR_2"/>
    <property type="match status" value="1"/>
</dbReference>
<organism evidence="2 3">
    <name type="scientific">Wenjunlia vitaminophila</name>
    <name type="common">Streptomyces vitaminophilus</name>
    <dbReference type="NCBI Taxonomy" id="76728"/>
    <lineage>
        <taxon>Bacteria</taxon>
        <taxon>Bacillati</taxon>
        <taxon>Actinomycetota</taxon>
        <taxon>Actinomycetes</taxon>
        <taxon>Kitasatosporales</taxon>
        <taxon>Streptomycetaceae</taxon>
        <taxon>Wenjunlia</taxon>
    </lineage>
</organism>
<dbReference type="EMBL" id="LLZU01000005">
    <property type="protein sequence ID" value="KRV50338.1"/>
    <property type="molecule type" value="Genomic_DNA"/>
</dbReference>
<dbReference type="InterPro" id="IPR000835">
    <property type="entry name" value="HTH_MarR-typ"/>
</dbReference>
<dbReference type="InterPro" id="IPR036390">
    <property type="entry name" value="WH_DNA-bd_sf"/>
</dbReference>
<comment type="caution">
    <text evidence="2">The sequence shown here is derived from an EMBL/GenBank/DDBJ whole genome shotgun (WGS) entry which is preliminary data.</text>
</comment>
<dbReference type="InterPro" id="IPR036388">
    <property type="entry name" value="WH-like_DNA-bd_sf"/>
</dbReference>
<keyword evidence="3" id="KW-1185">Reference proteome</keyword>
<evidence type="ECO:0000313" key="3">
    <source>
        <dbReference type="Proteomes" id="UP000050867"/>
    </source>
</evidence>
<dbReference type="PRINTS" id="PR00598">
    <property type="entry name" value="HTHMARR"/>
</dbReference>
<dbReference type="SMART" id="SM00347">
    <property type="entry name" value="HTH_MARR"/>
    <property type="match status" value="1"/>
</dbReference>
<dbReference type="eggNOG" id="COG1846">
    <property type="taxonomic scope" value="Bacteria"/>
</dbReference>
<feature type="domain" description="HTH marR-type" evidence="1">
    <location>
        <begin position="36"/>
        <end position="170"/>
    </location>
</feature>
<dbReference type="GO" id="GO:0003700">
    <property type="term" value="F:DNA-binding transcription factor activity"/>
    <property type="evidence" value="ECO:0007669"/>
    <property type="project" value="InterPro"/>
</dbReference>
<accession>A0A0T6LWX4</accession>
<dbReference type="Gene3D" id="1.10.10.10">
    <property type="entry name" value="Winged helix-like DNA-binding domain superfamily/Winged helix DNA-binding domain"/>
    <property type="match status" value="1"/>
</dbReference>
<proteinExistence type="predicted"/>
<dbReference type="GO" id="GO:0006950">
    <property type="term" value="P:response to stress"/>
    <property type="evidence" value="ECO:0007669"/>
    <property type="project" value="TreeGrafter"/>
</dbReference>
<protein>
    <submittedName>
        <fullName evidence="2">Transcriptional regulator</fullName>
    </submittedName>
</protein>
<dbReference type="AlphaFoldDB" id="A0A0T6LWX4"/>
<sequence length="181" mass="19832">MPRSRRSPPHPNPNEANRRETLDWIFQSTPDLNVNDAELGALLFAGSGQLVRTVEDHLHRYGLSPGRFAVLLALGSAPGGQRTPSALAERIAVSRPTVTGIVDGLVNAGLARRCADPTNRRNQPVALTEEGQRLIEETVPDHFRRLAAAVGRFSPAERETLRQAMGLINRFGDFLLEEKAP</sequence>